<keyword evidence="2" id="KW-0862">Zinc</keyword>
<reference evidence="4" key="1">
    <citation type="submission" date="2022-12" db="EMBL/GenBank/DDBJ databases">
        <title>Chromosome-level genome assembly of the bean flower thrips Megalurothrips usitatus.</title>
        <authorList>
            <person name="Ma L."/>
            <person name="Liu Q."/>
            <person name="Li H."/>
            <person name="Cai W."/>
        </authorList>
    </citation>
    <scope>NUCLEOTIDE SEQUENCE</scope>
    <source>
        <strain evidence="4">Cailab_2022a</strain>
    </source>
</reference>
<evidence type="ECO:0000259" key="3">
    <source>
        <dbReference type="Pfam" id="PF14634"/>
    </source>
</evidence>
<dbReference type="GO" id="GO:0000795">
    <property type="term" value="C:synaptonemal complex"/>
    <property type="evidence" value="ECO:0007669"/>
    <property type="project" value="InterPro"/>
</dbReference>
<dbReference type="EMBL" id="JAPTSV010000008">
    <property type="protein sequence ID" value="KAJ1524800.1"/>
    <property type="molecule type" value="Genomic_DNA"/>
</dbReference>
<proteinExistence type="predicted"/>
<accession>A0AAV7XJQ0</accession>
<evidence type="ECO:0000256" key="2">
    <source>
        <dbReference type="ARBA" id="ARBA00022833"/>
    </source>
</evidence>
<protein>
    <recommendedName>
        <fullName evidence="3">RING-type domain-containing protein</fullName>
    </recommendedName>
</protein>
<keyword evidence="1" id="KW-0863">Zinc-finger</keyword>
<dbReference type="GO" id="GO:0008270">
    <property type="term" value="F:zinc ion binding"/>
    <property type="evidence" value="ECO:0007669"/>
    <property type="project" value="UniProtKB-KW"/>
</dbReference>
<dbReference type="AlphaFoldDB" id="A0AAV7XJQ0"/>
<dbReference type="Gene3D" id="3.30.40.10">
    <property type="entry name" value="Zinc/RING finger domain, C3HC4 (zinc finger)"/>
    <property type="match status" value="1"/>
</dbReference>
<dbReference type="SUPFAM" id="SSF57850">
    <property type="entry name" value="RING/U-box"/>
    <property type="match status" value="1"/>
</dbReference>
<evidence type="ECO:0000313" key="5">
    <source>
        <dbReference type="Proteomes" id="UP001075354"/>
    </source>
</evidence>
<name>A0AAV7XJQ0_9NEOP</name>
<gene>
    <name evidence="4" type="ORF">ONE63_009672</name>
</gene>
<dbReference type="GO" id="GO:0061630">
    <property type="term" value="F:ubiquitin protein ligase activity"/>
    <property type="evidence" value="ECO:0007669"/>
    <property type="project" value="InterPro"/>
</dbReference>
<dbReference type="Pfam" id="PF14634">
    <property type="entry name" value="zf-RING_5"/>
    <property type="match status" value="1"/>
</dbReference>
<dbReference type="InterPro" id="IPR013083">
    <property type="entry name" value="Znf_RING/FYVE/PHD"/>
</dbReference>
<comment type="caution">
    <text evidence="4">The sequence shown here is derived from an EMBL/GenBank/DDBJ whole genome shotgun (WGS) entry which is preliminary data.</text>
</comment>
<keyword evidence="5" id="KW-1185">Reference proteome</keyword>
<sequence>MDLMCNVSTCRKSLTGALWVTRCSHAFCEEHARTLAHKQNVKCPACSTVLGKRFDVIRQNSNPAEDFRAMVLVGLRPEIVLDMAMRATSFWNYQVELELKFQSHSVKRSKEAVEKLKVNHASMLRQLANAKKTSDSMYINICVMGCGKHAFFLDYFSSNARS</sequence>
<dbReference type="PANTHER" id="PTHR14305:SF0">
    <property type="entry name" value="E3 UBIQUITIN-PROTEIN LIGASE CCNB1IP1"/>
    <property type="match status" value="1"/>
</dbReference>
<dbReference type="Proteomes" id="UP001075354">
    <property type="component" value="Chromosome 8"/>
</dbReference>
<feature type="domain" description="RING-type" evidence="3">
    <location>
        <begin position="5"/>
        <end position="47"/>
    </location>
</feature>
<dbReference type="InterPro" id="IPR042448">
    <property type="entry name" value="CCNB1IP1"/>
</dbReference>
<dbReference type="GO" id="GO:0007131">
    <property type="term" value="P:reciprocal meiotic recombination"/>
    <property type="evidence" value="ECO:0007669"/>
    <property type="project" value="InterPro"/>
</dbReference>
<dbReference type="PANTHER" id="PTHR14305">
    <property type="entry name" value="E3 UBIQUITIN-PROTEIN LIGASE CCNB1IP1"/>
    <property type="match status" value="1"/>
</dbReference>
<organism evidence="4 5">
    <name type="scientific">Megalurothrips usitatus</name>
    <name type="common">bean blossom thrips</name>
    <dbReference type="NCBI Taxonomy" id="439358"/>
    <lineage>
        <taxon>Eukaryota</taxon>
        <taxon>Metazoa</taxon>
        <taxon>Ecdysozoa</taxon>
        <taxon>Arthropoda</taxon>
        <taxon>Hexapoda</taxon>
        <taxon>Insecta</taxon>
        <taxon>Pterygota</taxon>
        <taxon>Neoptera</taxon>
        <taxon>Paraneoptera</taxon>
        <taxon>Thysanoptera</taxon>
        <taxon>Terebrantia</taxon>
        <taxon>Thripoidea</taxon>
        <taxon>Thripidae</taxon>
        <taxon>Megalurothrips</taxon>
    </lineage>
</organism>
<evidence type="ECO:0000256" key="1">
    <source>
        <dbReference type="ARBA" id="ARBA00022771"/>
    </source>
</evidence>
<evidence type="ECO:0000313" key="4">
    <source>
        <dbReference type="EMBL" id="KAJ1524800.1"/>
    </source>
</evidence>
<dbReference type="InterPro" id="IPR001841">
    <property type="entry name" value="Znf_RING"/>
</dbReference>
<keyword evidence="1" id="KW-0479">Metal-binding</keyword>